<proteinExistence type="predicted"/>
<dbReference type="VEuPathDB" id="TriTrypDB:LPAL13_040007600"/>
<accession>A0A088RHU7</accession>
<dbReference type="eggNOG" id="ENOG502TFRU">
    <property type="taxonomic scope" value="Eukaryota"/>
</dbReference>
<organism evidence="1 2">
    <name type="scientific">Leishmania panamensis</name>
    <dbReference type="NCBI Taxonomy" id="5679"/>
    <lineage>
        <taxon>Eukaryota</taxon>
        <taxon>Discoba</taxon>
        <taxon>Euglenozoa</taxon>
        <taxon>Kinetoplastea</taxon>
        <taxon>Metakinetoplastina</taxon>
        <taxon>Trypanosomatida</taxon>
        <taxon>Trypanosomatidae</taxon>
        <taxon>Leishmaniinae</taxon>
        <taxon>Leishmania</taxon>
        <taxon>Leishmania guyanensis species complex</taxon>
    </lineage>
</organism>
<gene>
    <name evidence="1" type="ORF">LPMP_040180</name>
</gene>
<reference evidence="1 2" key="1">
    <citation type="journal article" date="2015" name="Sci. Rep.">
        <title>The genome of Leishmania panamensis: insights into genomics of the L. (Viannia) subgenus.</title>
        <authorList>
            <person name="Llanes A."/>
            <person name="Restrepo C.M."/>
            <person name="Vecchio G.D."/>
            <person name="Anguizola F.J."/>
            <person name="Lleonart R."/>
        </authorList>
    </citation>
    <scope>NUCLEOTIDE SEQUENCE [LARGE SCALE GENOMIC DNA]</scope>
    <source>
        <strain evidence="1 2">MHOM/PA/94/PSC-1</strain>
    </source>
</reference>
<dbReference type="PANTHER" id="PTHR23275">
    <property type="entry name" value="CABRIOLET.-RELATED"/>
    <property type="match status" value="1"/>
</dbReference>
<dbReference type="SMART" id="SM00181">
    <property type="entry name" value="EGF"/>
    <property type="match status" value="4"/>
</dbReference>
<dbReference type="Proteomes" id="UP000063063">
    <property type="component" value="Chromosome 4"/>
</dbReference>
<dbReference type="GeneID" id="22571977"/>
<dbReference type="InterPro" id="IPR000742">
    <property type="entry name" value="EGF"/>
</dbReference>
<protein>
    <submittedName>
        <fullName evidence="1">Surface antigen-like protein</fullName>
    </submittedName>
</protein>
<keyword evidence="2" id="KW-1185">Reference proteome</keyword>
<name>A0A088RHU7_LEIPA</name>
<dbReference type="InterPro" id="IPR052798">
    <property type="entry name" value="Giardia_VSA"/>
</dbReference>
<dbReference type="AlphaFoldDB" id="A0A088RHU7"/>
<dbReference type="PANTHER" id="PTHR23275:SF100">
    <property type="entry name" value="EGF-LIKE DOMAIN-CONTAINING PROTEIN"/>
    <property type="match status" value="1"/>
</dbReference>
<dbReference type="EMBL" id="CP009373">
    <property type="protein sequence ID" value="AIN95345.2"/>
    <property type="molecule type" value="Genomic_DNA"/>
</dbReference>
<dbReference type="RefSeq" id="XP_010703667.1">
    <property type="nucleotide sequence ID" value="XM_010705365.1"/>
</dbReference>
<evidence type="ECO:0000313" key="1">
    <source>
        <dbReference type="EMBL" id="AIN95345.2"/>
    </source>
</evidence>
<dbReference type="SUPFAM" id="SSF57184">
    <property type="entry name" value="Growth factor receptor domain"/>
    <property type="match status" value="2"/>
</dbReference>
<evidence type="ECO:0000313" key="2">
    <source>
        <dbReference type="Proteomes" id="UP000063063"/>
    </source>
</evidence>
<dbReference type="InterPro" id="IPR009030">
    <property type="entry name" value="Growth_fac_rcpt_cys_sf"/>
</dbReference>
<dbReference type="KEGG" id="lpan:LPMP_040180"/>
<dbReference type="OrthoDB" id="258158at2759"/>
<sequence>MRCREALAAAVVVACMVIAPATAYTTEQCRELSRCDVGGTFVYSFSEKCVCCPEPPTGSILPVQCAPSTPLCPSVSHCKACDTTVGRCDVCVSGYVLEPITSSCTQCLASMCDICQSDSEGKRCQLCSEGYYWTNGGECYPVSSSMPAENTQCRVAFCSTCATAAADTCIKCADGYTTDSKGFCVNQCTIQNCDMCYTDNAADCQLCSTESTWSTTGCLSGTSGCRIGHCTTCLAGDHSTCVACESGYTLSAGYCFSSKSCADANCVSCPSDPGTCTQCKPNYFLTPLFTCSEVPCSIENCMQCDPQNPSRCQKCVAPYEVDSYDGLCRLSDTCAVPNCKKCAAGTSRLCAECDAGYSLAADATSCRNANPQACEVEHCNTCVSGDSTRCTSCDAGYYVSNGKCLAVRSCYVSNCAQCMMLDNTKCSTCMNGYLITSSYRCVSQNVINGAAAPHSLWMAAAVLLASVATCLA</sequence>
<dbReference type="VEuPathDB" id="TriTrypDB:LPMP_040180"/>